<comment type="caution">
    <text evidence="1">The sequence shown here is derived from an EMBL/GenBank/DDBJ whole genome shotgun (WGS) entry which is preliminary data.</text>
</comment>
<proteinExistence type="predicted"/>
<gene>
    <name evidence="1" type="ORF">SCALOS_LOCUS11279</name>
</gene>
<dbReference type="EMBL" id="CAJVPM010047842">
    <property type="protein sequence ID" value="CAG8721667.1"/>
    <property type="molecule type" value="Genomic_DNA"/>
</dbReference>
<evidence type="ECO:0000313" key="1">
    <source>
        <dbReference type="EMBL" id="CAG8721667.1"/>
    </source>
</evidence>
<accession>A0ACA9PUR7</accession>
<name>A0ACA9PUR7_9GLOM</name>
<evidence type="ECO:0000313" key="2">
    <source>
        <dbReference type="Proteomes" id="UP000789860"/>
    </source>
</evidence>
<keyword evidence="2" id="KW-1185">Reference proteome</keyword>
<organism evidence="1 2">
    <name type="scientific">Scutellospora calospora</name>
    <dbReference type="NCBI Taxonomy" id="85575"/>
    <lineage>
        <taxon>Eukaryota</taxon>
        <taxon>Fungi</taxon>
        <taxon>Fungi incertae sedis</taxon>
        <taxon>Mucoromycota</taxon>
        <taxon>Glomeromycotina</taxon>
        <taxon>Glomeromycetes</taxon>
        <taxon>Diversisporales</taxon>
        <taxon>Gigasporaceae</taxon>
        <taxon>Scutellospora</taxon>
    </lineage>
</organism>
<feature type="non-terminal residue" evidence="1">
    <location>
        <position position="1"/>
    </location>
</feature>
<feature type="non-terminal residue" evidence="1">
    <location>
        <position position="76"/>
    </location>
</feature>
<dbReference type="Proteomes" id="UP000789860">
    <property type="component" value="Unassembled WGS sequence"/>
</dbReference>
<protein>
    <submittedName>
        <fullName evidence="1">3883_t:CDS:1</fullName>
    </submittedName>
</protein>
<sequence>NDAALAKELQEEYKIINDVDSLALALQIQAEEDLGSNQDPDDPNPDIHGLFIAFDQQYFWGSLKSVEVRWSNKMTL</sequence>
<reference evidence="1" key="1">
    <citation type="submission" date="2021-06" db="EMBL/GenBank/DDBJ databases">
        <authorList>
            <person name="Kallberg Y."/>
            <person name="Tangrot J."/>
            <person name="Rosling A."/>
        </authorList>
    </citation>
    <scope>NUCLEOTIDE SEQUENCE</scope>
    <source>
        <strain evidence="1">AU212A</strain>
    </source>
</reference>